<feature type="domain" description="HTH gntR-type" evidence="4">
    <location>
        <begin position="5"/>
        <end position="72"/>
    </location>
</feature>
<dbReference type="Pfam" id="PF00392">
    <property type="entry name" value="GntR"/>
    <property type="match status" value="1"/>
</dbReference>
<sequence>MSRPMSATERAYHVTRARILDGVLAGGDVITEGQVSSSLGISRTPVREAFLRLQAEGLLQLYPKRGAVVVPVSLEEATSVMEAREIIETHAATKLLTAADTLPRALLDSLWERCAEQQRFAHAGDHVEFMESDTLFHLTIVQSGENPFFVDLLRNLRDHQRRLSTSASQDGIVERMLAAQREHVGLVERLEKGDLDLYLSGLRAHLRAGRARLLAAANGR</sequence>
<reference evidence="5 6" key="1">
    <citation type="submission" date="2012-08" db="EMBL/GenBank/DDBJ databases">
        <title>Whole genome shotgun sequence of Kineosphaera limosa NBRC 100340.</title>
        <authorList>
            <person name="Yoshida I."/>
            <person name="Isaki S."/>
            <person name="Hosoyama A."/>
            <person name="Tsuchikane K."/>
            <person name="Katsumata H."/>
            <person name="Ando Y."/>
            <person name="Ohji S."/>
            <person name="Hamada M."/>
            <person name="Tamura T."/>
            <person name="Yamazoe A."/>
            <person name="Yamazaki S."/>
            <person name="Fujita N."/>
        </authorList>
    </citation>
    <scope>NUCLEOTIDE SEQUENCE [LARGE SCALE GENOMIC DNA]</scope>
    <source>
        <strain evidence="5 6">NBRC 100340</strain>
    </source>
</reference>
<dbReference type="AlphaFoldDB" id="K6VI39"/>
<evidence type="ECO:0000256" key="1">
    <source>
        <dbReference type="ARBA" id="ARBA00023015"/>
    </source>
</evidence>
<dbReference type="Proteomes" id="UP000008366">
    <property type="component" value="Unassembled WGS sequence"/>
</dbReference>
<dbReference type="PANTHER" id="PTHR43537:SF24">
    <property type="entry name" value="GLUCONATE OPERON TRANSCRIPTIONAL REPRESSOR"/>
    <property type="match status" value="1"/>
</dbReference>
<dbReference type="CDD" id="cd07377">
    <property type="entry name" value="WHTH_GntR"/>
    <property type="match status" value="1"/>
</dbReference>
<dbReference type="Gene3D" id="1.10.10.10">
    <property type="entry name" value="Winged helix-like DNA-binding domain superfamily/Winged helix DNA-binding domain"/>
    <property type="match status" value="1"/>
</dbReference>
<dbReference type="PANTHER" id="PTHR43537">
    <property type="entry name" value="TRANSCRIPTIONAL REGULATOR, GNTR FAMILY"/>
    <property type="match status" value="1"/>
</dbReference>
<evidence type="ECO:0000259" key="4">
    <source>
        <dbReference type="PROSITE" id="PS50949"/>
    </source>
</evidence>
<organism evidence="5 6">
    <name type="scientific">Kineosphaera limosa NBRC 100340</name>
    <dbReference type="NCBI Taxonomy" id="1184609"/>
    <lineage>
        <taxon>Bacteria</taxon>
        <taxon>Bacillati</taxon>
        <taxon>Actinomycetota</taxon>
        <taxon>Actinomycetes</taxon>
        <taxon>Micrococcales</taxon>
        <taxon>Dermatophilaceae</taxon>
        <taxon>Kineosphaera</taxon>
    </lineage>
</organism>
<evidence type="ECO:0000313" key="6">
    <source>
        <dbReference type="Proteomes" id="UP000008366"/>
    </source>
</evidence>
<name>K6VI39_9MICO</name>
<dbReference type="eggNOG" id="COG1802">
    <property type="taxonomic scope" value="Bacteria"/>
</dbReference>
<comment type="caution">
    <text evidence="5">The sequence shown here is derived from an EMBL/GenBank/DDBJ whole genome shotgun (WGS) entry which is preliminary data.</text>
</comment>
<protein>
    <submittedName>
        <fullName evidence="5">Putative GntR family transcriptional regulator</fullName>
    </submittedName>
</protein>
<dbReference type="InterPro" id="IPR000524">
    <property type="entry name" value="Tscrpt_reg_HTH_GntR"/>
</dbReference>
<keyword evidence="6" id="KW-1185">Reference proteome</keyword>
<gene>
    <name evidence="5" type="ORF">KILIM_028_00370</name>
</gene>
<dbReference type="InterPro" id="IPR036390">
    <property type="entry name" value="WH_DNA-bd_sf"/>
</dbReference>
<dbReference type="SUPFAM" id="SSF48008">
    <property type="entry name" value="GntR ligand-binding domain-like"/>
    <property type="match status" value="1"/>
</dbReference>
<dbReference type="InterPro" id="IPR008920">
    <property type="entry name" value="TF_FadR/GntR_C"/>
</dbReference>
<dbReference type="SMART" id="SM00895">
    <property type="entry name" value="FCD"/>
    <property type="match status" value="1"/>
</dbReference>
<keyword evidence="2" id="KW-0238">DNA-binding</keyword>
<dbReference type="PROSITE" id="PS50949">
    <property type="entry name" value="HTH_GNTR"/>
    <property type="match status" value="1"/>
</dbReference>
<dbReference type="GO" id="GO:0003677">
    <property type="term" value="F:DNA binding"/>
    <property type="evidence" value="ECO:0007669"/>
    <property type="project" value="UniProtKB-KW"/>
</dbReference>
<evidence type="ECO:0000313" key="5">
    <source>
        <dbReference type="EMBL" id="GAB95883.1"/>
    </source>
</evidence>
<dbReference type="GO" id="GO:0003700">
    <property type="term" value="F:DNA-binding transcription factor activity"/>
    <property type="evidence" value="ECO:0007669"/>
    <property type="project" value="InterPro"/>
</dbReference>
<proteinExistence type="predicted"/>
<evidence type="ECO:0000256" key="3">
    <source>
        <dbReference type="ARBA" id="ARBA00023163"/>
    </source>
</evidence>
<keyword evidence="3" id="KW-0804">Transcription</keyword>
<dbReference type="InterPro" id="IPR011711">
    <property type="entry name" value="GntR_C"/>
</dbReference>
<dbReference type="SMART" id="SM00345">
    <property type="entry name" value="HTH_GNTR"/>
    <property type="match status" value="1"/>
</dbReference>
<dbReference type="PRINTS" id="PR00035">
    <property type="entry name" value="HTHGNTR"/>
</dbReference>
<dbReference type="InterPro" id="IPR036388">
    <property type="entry name" value="WH-like_DNA-bd_sf"/>
</dbReference>
<dbReference type="Gene3D" id="1.20.120.530">
    <property type="entry name" value="GntR ligand-binding domain-like"/>
    <property type="match status" value="1"/>
</dbReference>
<dbReference type="SUPFAM" id="SSF46785">
    <property type="entry name" value="Winged helix' DNA-binding domain"/>
    <property type="match status" value="1"/>
</dbReference>
<dbReference type="Pfam" id="PF07729">
    <property type="entry name" value="FCD"/>
    <property type="match status" value="1"/>
</dbReference>
<accession>K6VI39</accession>
<dbReference type="EMBL" id="BAHD01000028">
    <property type="protein sequence ID" value="GAB95883.1"/>
    <property type="molecule type" value="Genomic_DNA"/>
</dbReference>
<keyword evidence="1" id="KW-0805">Transcription regulation</keyword>
<dbReference type="STRING" id="1184609.KILIM_028_00370"/>
<evidence type="ECO:0000256" key="2">
    <source>
        <dbReference type="ARBA" id="ARBA00023125"/>
    </source>
</evidence>